<dbReference type="Proteomes" id="UP000759131">
    <property type="component" value="Unassembled WGS sequence"/>
</dbReference>
<dbReference type="InterPro" id="IPR000361">
    <property type="entry name" value="ATAP_core_dom"/>
</dbReference>
<evidence type="ECO:0000256" key="8">
    <source>
        <dbReference type="ARBA" id="ARBA00077082"/>
    </source>
</evidence>
<dbReference type="GO" id="GO:0051539">
    <property type="term" value="F:4 iron, 4 sulfur cluster binding"/>
    <property type="evidence" value="ECO:0007669"/>
    <property type="project" value="TreeGrafter"/>
</dbReference>
<organism evidence="12">
    <name type="scientific">Medioppia subpectinata</name>
    <dbReference type="NCBI Taxonomy" id="1979941"/>
    <lineage>
        <taxon>Eukaryota</taxon>
        <taxon>Metazoa</taxon>
        <taxon>Ecdysozoa</taxon>
        <taxon>Arthropoda</taxon>
        <taxon>Chelicerata</taxon>
        <taxon>Arachnida</taxon>
        <taxon>Acari</taxon>
        <taxon>Acariformes</taxon>
        <taxon>Sarcoptiformes</taxon>
        <taxon>Oribatida</taxon>
        <taxon>Brachypylina</taxon>
        <taxon>Oppioidea</taxon>
        <taxon>Oppiidae</taxon>
        <taxon>Medioppia</taxon>
    </lineage>
</organism>
<dbReference type="GO" id="GO:0120510">
    <property type="term" value="C:mitochondrial [4Fe-4S] assembly complex"/>
    <property type="evidence" value="ECO:0007669"/>
    <property type="project" value="UniProtKB-ARBA"/>
</dbReference>
<evidence type="ECO:0000256" key="9">
    <source>
        <dbReference type="ARBA" id="ARBA00093471"/>
    </source>
</evidence>
<dbReference type="GO" id="GO:0016226">
    <property type="term" value="P:iron-sulfur cluster assembly"/>
    <property type="evidence" value="ECO:0007669"/>
    <property type="project" value="InterPro"/>
</dbReference>
<dbReference type="SUPFAM" id="SSF89360">
    <property type="entry name" value="HesB-like domain"/>
    <property type="match status" value="1"/>
</dbReference>
<sequence>MRNHCKYLSVTSRHAVDSNAGKDIDATDPLKDNALKDSAIKGTPNEGQSSSRPLSSSPIDISDNCVKRLKKVLDKKEEMLRVEVLSGGCSGLEYRFHVTDKTTAEDIVFEKNGVKVVVDNESMQYLNGSTIDYSEELIKSSFRVLNNPQSQQGCSCGQSFALKLDNGFKFKT</sequence>
<evidence type="ECO:0000313" key="12">
    <source>
        <dbReference type="EMBL" id="CAD7621082.1"/>
    </source>
</evidence>
<evidence type="ECO:0000259" key="11">
    <source>
        <dbReference type="Pfam" id="PF01521"/>
    </source>
</evidence>
<dbReference type="PANTHER" id="PTHR43011:SF1">
    <property type="entry name" value="IRON-SULFUR CLUSTER ASSEMBLY 2 HOMOLOG, MITOCHONDRIAL"/>
    <property type="match status" value="1"/>
</dbReference>
<dbReference type="Gene3D" id="2.60.300.12">
    <property type="entry name" value="HesB-like domain"/>
    <property type="match status" value="1"/>
</dbReference>
<evidence type="ECO:0000256" key="1">
    <source>
        <dbReference type="ARBA" id="ARBA00004173"/>
    </source>
</evidence>
<comment type="subunit">
    <text evidence="9">Heterotetramer; forms a dimer of dimers with IBA57. Interacts with [2Fe-2S]-ISCA2 forming the heterodimer [2Fe- 2S]-ISCA2-IBA57 complex; [2Fe-2S] cluster binding is absolutely required to promote the complex formation.</text>
</comment>
<dbReference type="FunFam" id="2.60.300.12:FF:000006">
    <property type="entry name" value="Iron-sulfur cluster assembly 2 mitochondrial"/>
    <property type="match status" value="1"/>
</dbReference>
<dbReference type="InterPro" id="IPR016092">
    <property type="entry name" value="ATAP"/>
</dbReference>
<protein>
    <recommendedName>
        <fullName evidence="7">Iron-sulfur cluster assembly 2 homolog, mitochondrial</fullName>
    </recommendedName>
    <alternativeName>
        <fullName evidence="8">HESB-like domain-containing protein 1</fullName>
    </alternativeName>
</protein>
<keyword evidence="13" id="KW-1185">Reference proteome</keyword>
<evidence type="ECO:0000256" key="6">
    <source>
        <dbReference type="ARBA" id="ARBA00057540"/>
    </source>
</evidence>
<evidence type="ECO:0000256" key="10">
    <source>
        <dbReference type="SAM" id="MobiDB-lite"/>
    </source>
</evidence>
<comment type="similarity">
    <text evidence="2">Belongs to the HesB/IscA family.</text>
</comment>
<evidence type="ECO:0000256" key="4">
    <source>
        <dbReference type="ARBA" id="ARBA00023004"/>
    </source>
</evidence>
<dbReference type="InterPro" id="IPR035903">
    <property type="entry name" value="HesB-like_dom_sf"/>
</dbReference>
<feature type="domain" description="Core" evidence="11">
    <location>
        <begin position="59"/>
        <end position="157"/>
    </location>
</feature>
<accession>A0A7R9KDI5</accession>
<dbReference type="Pfam" id="PF01521">
    <property type="entry name" value="Fe-S_biosyn"/>
    <property type="match status" value="1"/>
</dbReference>
<dbReference type="AlphaFoldDB" id="A0A7R9KDI5"/>
<comment type="subcellular location">
    <subcellularLocation>
        <location evidence="1">Mitochondrion</location>
    </subcellularLocation>
</comment>
<comment type="function">
    <text evidence="6">Involved in the maturation of mitochondrial 4Fe-4S proteins functioning late in the iron-sulfur cluster assembly pathway. May be involved in the binding of an intermediate of Fe/S cluster assembly.</text>
</comment>
<evidence type="ECO:0000256" key="7">
    <source>
        <dbReference type="ARBA" id="ARBA00073313"/>
    </source>
</evidence>
<keyword evidence="3" id="KW-0479">Metal-binding</keyword>
<dbReference type="GO" id="GO:0005506">
    <property type="term" value="F:iron ion binding"/>
    <property type="evidence" value="ECO:0007669"/>
    <property type="project" value="TreeGrafter"/>
</dbReference>
<feature type="compositionally biased region" description="Low complexity" evidence="10">
    <location>
        <begin position="49"/>
        <end position="59"/>
    </location>
</feature>
<reference evidence="12" key="1">
    <citation type="submission" date="2020-11" db="EMBL/GenBank/DDBJ databases">
        <authorList>
            <person name="Tran Van P."/>
        </authorList>
    </citation>
    <scope>NUCLEOTIDE SEQUENCE</scope>
</reference>
<evidence type="ECO:0000313" key="13">
    <source>
        <dbReference type="Proteomes" id="UP000759131"/>
    </source>
</evidence>
<evidence type="ECO:0000256" key="2">
    <source>
        <dbReference type="ARBA" id="ARBA00006718"/>
    </source>
</evidence>
<dbReference type="EMBL" id="OC855043">
    <property type="protein sequence ID" value="CAD7621082.1"/>
    <property type="molecule type" value="Genomic_DNA"/>
</dbReference>
<evidence type="ECO:0000256" key="3">
    <source>
        <dbReference type="ARBA" id="ARBA00022723"/>
    </source>
</evidence>
<dbReference type="OrthoDB" id="1938621at2759"/>
<evidence type="ECO:0000256" key="5">
    <source>
        <dbReference type="ARBA" id="ARBA00023128"/>
    </source>
</evidence>
<dbReference type="EMBL" id="CAJPIZ010000468">
    <property type="protein sequence ID" value="CAG2101512.1"/>
    <property type="molecule type" value="Genomic_DNA"/>
</dbReference>
<proteinExistence type="inferred from homology"/>
<dbReference type="PANTHER" id="PTHR43011">
    <property type="entry name" value="IRON-SULFUR CLUSTER ASSEMBLY 2 HOMOLOG, MITOCHONDRIAL"/>
    <property type="match status" value="1"/>
</dbReference>
<keyword evidence="4" id="KW-0408">Iron</keyword>
<keyword evidence="5" id="KW-0496">Mitochondrion</keyword>
<dbReference type="GO" id="GO:0051537">
    <property type="term" value="F:2 iron, 2 sulfur cluster binding"/>
    <property type="evidence" value="ECO:0007669"/>
    <property type="project" value="TreeGrafter"/>
</dbReference>
<feature type="region of interest" description="Disordered" evidence="10">
    <location>
        <begin position="35"/>
        <end position="59"/>
    </location>
</feature>
<gene>
    <name evidence="12" type="ORF">OSB1V03_LOCUS1559</name>
</gene>
<dbReference type="NCBIfam" id="TIGR00049">
    <property type="entry name" value="iron-sulfur cluster assembly accessory protein"/>
    <property type="match status" value="1"/>
</dbReference>
<name>A0A7R9KDI5_9ACAR</name>